<gene>
    <name evidence="4" type="ORF">C8A03DRAFT_15379</name>
</gene>
<evidence type="ECO:0000256" key="1">
    <source>
        <dbReference type="ARBA" id="ARBA00022676"/>
    </source>
</evidence>
<sequence>MMRVFLVQTAQGLTPSSGGYKANVNLLRSLSTEGHAAAQICYAHDEEVEHYARRAEVKGVKPDVTTSVLPVVDPEGVAHKLYIRTFSDEYQIHNIRDELTSRMHTLINLFSEHIAKFKPTHVVFNDPITMKITASAPFRGTFKRISIIHTAEQLPFGPFCAGVRGHCAAPEVENKMLRDLDGIWTVSKAIQDYAWMHGKLKTKFLVHPPRTYLDNVTGAMPVVRNNVDKDEIGMVNPCPLKGLSILVALAKKFPHLKFVTWKSWGSKTAHIMELETLPNVKIEPTTKNTDEIWDRIKVLLAPSVWFEAWGIIVTEAQLRGIPVIASNAGGLPEAKIGLPYCIPVKAVTGKRYANGEYVIPWQDIAPWAEALEQVMTDRKLYQDLATLTAAKASEWLRGMDPRAHEKWLLSMMEQK</sequence>
<comment type="caution">
    <text evidence="4">The sequence shown here is derived from an EMBL/GenBank/DDBJ whole genome shotgun (WGS) entry which is preliminary data.</text>
</comment>
<dbReference type="PANTHER" id="PTHR12526">
    <property type="entry name" value="GLYCOSYLTRANSFERASE"/>
    <property type="match status" value="1"/>
</dbReference>
<dbReference type="Gene3D" id="3.40.50.2000">
    <property type="entry name" value="Glycogen Phosphorylase B"/>
    <property type="match status" value="1"/>
</dbReference>
<reference evidence="4" key="2">
    <citation type="submission" date="2023-05" db="EMBL/GenBank/DDBJ databases">
        <authorList>
            <consortium name="Lawrence Berkeley National Laboratory"/>
            <person name="Steindorff A."/>
            <person name="Hensen N."/>
            <person name="Bonometti L."/>
            <person name="Westerberg I."/>
            <person name="Brannstrom I.O."/>
            <person name="Guillou S."/>
            <person name="Cros-Aarteil S."/>
            <person name="Calhoun S."/>
            <person name="Haridas S."/>
            <person name="Kuo A."/>
            <person name="Mondo S."/>
            <person name="Pangilinan J."/>
            <person name="Riley R."/>
            <person name="Labutti K."/>
            <person name="Andreopoulos B."/>
            <person name="Lipzen A."/>
            <person name="Chen C."/>
            <person name="Yanf M."/>
            <person name="Daum C."/>
            <person name="Ng V."/>
            <person name="Clum A."/>
            <person name="Ohm R."/>
            <person name="Martin F."/>
            <person name="Silar P."/>
            <person name="Natvig D."/>
            <person name="Lalanne C."/>
            <person name="Gautier V."/>
            <person name="Ament-Velasquez S.L."/>
            <person name="Kruys A."/>
            <person name="Hutchinson M.I."/>
            <person name="Powell A.J."/>
            <person name="Barry K."/>
            <person name="Miller A.N."/>
            <person name="Grigoriev I.V."/>
            <person name="Debuchy R."/>
            <person name="Gladieux P."/>
            <person name="Thoren M.H."/>
            <person name="Johannesson H."/>
        </authorList>
    </citation>
    <scope>NUCLEOTIDE SEQUENCE</scope>
    <source>
        <strain evidence="4">CBS 532.94</strain>
    </source>
</reference>
<accession>A0AAN7CAU7</accession>
<dbReference type="EMBL" id="MU860108">
    <property type="protein sequence ID" value="KAK4238136.1"/>
    <property type="molecule type" value="Genomic_DNA"/>
</dbReference>
<name>A0AAN7CAU7_9PEZI</name>
<dbReference type="InterPro" id="IPR001296">
    <property type="entry name" value="Glyco_trans_1"/>
</dbReference>
<keyword evidence="1" id="KW-0328">Glycosyltransferase</keyword>
<evidence type="ECO:0000259" key="3">
    <source>
        <dbReference type="Pfam" id="PF00534"/>
    </source>
</evidence>
<keyword evidence="2" id="KW-0808">Transferase</keyword>
<evidence type="ECO:0000256" key="2">
    <source>
        <dbReference type="ARBA" id="ARBA00022679"/>
    </source>
</evidence>
<protein>
    <submittedName>
        <fullName evidence="4">Glycosyltransferase</fullName>
    </submittedName>
</protein>
<proteinExistence type="predicted"/>
<dbReference type="Pfam" id="PF00534">
    <property type="entry name" value="Glycos_transf_1"/>
    <property type="match status" value="1"/>
</dbReference>
<dbReference type="SUPFAM" id="SSF53756">
    <property type="entry name" value="UDP-Glycosyltransferase/glycogen phosphorylase"/>
    <property type="match status" value="1"/>
</dbReference>
<feature type="domain" description="Glycosyl transferase family 1" evidence="3">
    <location>
        <begin position="274"/>
        <end position="383"/>
    </location>
</feature>
<evidence type="ECO:0000313" key="5">
    <source>
        <dbReference type="Proteomes" id="UP001303760"/>
    </source>
</evidence>
<dbReference type="PANTHER" id="PTHR12526:SF510">
    <property type="entry name" value="D-INOSITOL 3-PHOSPHATE GLYCOSYLTRANSFERASE"/>
    <property type="match status" value="1"/>
</dbReference>
<reference evidence="4" key="1">
    <citation type="journal article" date="2023" name="Mol. Phylogenet. Evol.">
        <title>Genome-scale phylogeny and comparative genomics of the fungal order Sordariales.</title>
        <authorList>
            <person name="Hensen N."/>
            <person name="Bonometti L."/>
            <person name="Westerberg I."/>
            <person name="Brannstrom I.O."/>
            <person name="Guillou S."/>
            <person name="Cros-Aarteil S."/>
            <person name="Calhoun S."/>
            <person name="Haridas S."/>
            <person name="Kuo A."/>
            <person name="Mondo S."/>
            <person name="Pangilinan J."/>
            <person name="Riley R."/>
            <person name="LaButti K."/>
            <person name="Andreopoulos B."/>
            <person name="Lipzen A."/>
            <person name="Chen C."/>
            <person name="Yan M."/>
            <person name="Daum C."/>
            <person name="Ng V."/>
            <person name="Clum A."/>
            <person name="Steindorff A."/>
            <person name="Ohm R.A."/>
            <person name="Martin F."/>
            <person name="Silar P."/>
            <person name="Natvig D.O."/>
            <person name="Lalanne C."/>
            <person name="Gautier V."/>
            <person name="Ament-Velasquez S.L."/>
            <person name="Kruys A."/>
            <person name="Hutchinson M.I."/>
            <person name="Powell A.J."/>
            <person name="Barry K."/>
            <person name="Miller A.N."/>
            <person name="Grigoriev I.V."/>
            <person name="Debuchy R."/>
            <person name="Gladieux P."/>
            <person name="Hiltunen Thoren M."/>
            <person name="Johannesson H."/>
        </authorList>
    </citation>
    <scope>NUCLEOTIDE SEQUENCE</scope>
    <source>
        <strain evidence="4">CBS 532.94</strain>
    </source>
</reference>
<organism evidence="4 5">
    <name type="scientific">Achaetomium macrosporum</name>
    <dbReference type="NCBI Taxonomy" id="79813"/>
    <lineage>
        <taxon>Eukaryota</taxon>
        <taxon>Fungi</taxon>
        <taxon>Dikarya</taxon>
        <taxon>Ascomycota</taxon>
        <taxon>Pezizomycotina</taxon>
        <taxon>Sordariomycetes</taxon>
        <taxon>Sordariomycetidae</taxon>
        <taxon>Sordariales</taxon>
        <taxon>Chaetomiaceae</taxon>
        <taxon>Achaetomium</taxon>
    </lineage>
</organism>
<dbReference type="Proteomes" id="UP001303760">
    <property type="component" value="Unassembled WGS sequence"/>
</dbReference>
<keyword evidence="5" id="KW-1185">Reference proteome</keyword>
<dbReference type="AlphaFoldDB" id="A0AAN7CAU7"/>
<dbReference type="GO" id="GO:0016757">
    <property type="term" value="F:glycosyltransferase activity"/>
    <property type="evidence" value="ECO:0007669"/>
    <property type="project" value="UniProtKB-KW"/>
</dbReference>
<evidence type="ECO:0000313" key="4">
    <source>
        <dbReference type="EMBL" id="KAK4238136.1"/>
    </source>
</evidence>